<organism evidence="9 10">
    <name type="scientific">Musa troglodytarum</name>
    <name type="common">fe'i banana</name>
    <dbReference type="NCBI Taxonomy" id="320322"/>
    <lineage>
        <taxon>Eukaryota</taxon>
        <taxon>Viridiplantae</taxon>
        <taxon>Streptophyta</taxon>
        <taxon>Embryophyta</taxon>
        <taxon>Tracheophyta</taxon>
        <taxon>Spermatophyta</taxon>
        <taxon>Magnoliopsida</taxon>
        <taxon>Liliopsida</taxon>
        <taxon>Zingiberales</taxon>
        <taxon>Musaceae</taxon>
        <taxon>Musa</taxon>
    </lineage>
</organism>
<keyword evidence="3 4" id="KW-0539">Nucleus</keyword>
<dbReference type="InterPro" id="IPR014977">
    <property type="entry name" value="WRC_dom"/>
</dbReference>
<evidence type="ECO:0000256" key="5">
    <source>
        <dbReference type="RuleBase" id="RU367127"/>
    </source>
</evidence>
<dbReference type="GO" id="GO:0006355">
    <property type="term" value="P:regulation of DNA-templated transcription"/>
    <property type="evidence" value="ECO:0007669"/>
    <property type="project" value="InterPro"/>
</dbReference>
<dbReference type="OrthoDB" id="764661at2759"/>
<dbReference type="EMBL" id="CP097502">
    <property type="protein sequence ID" value="URD73621.1"/>
    <property type="molecule type" value="Genomic_DNA"/>
</dbReference>
<dbReference type="PROSITE" id="PS51666">
    <property type="entry name" value="QLQ"/>
    <property type="match status" value="1"/>
</dbReference>
<sequence>MDAAVAGGVSSSSMASSDTELSRQSVLLGSCFQHNGSASEAAAHGMRCFKMAPLLRPNPGPLFPDGEQMLSFSSASGQASMMLTLDRTLPCHHHHPSASTSSTSSFLRNAGLDSGSFDVNMHGVRGPFAPSQWLELERQVLIYKHIVAYVAIPPNLLIPIRTSLSPSGFSPFSVGSFGSSTLGWGSYHQRYTGNDDPEPGRCRRTDGKKWRCSKDAVADQRYCERHLNRGRHRSRKRVEGCTRHGSETIAIAPLQSASAISGSRTSDNLTTSQHQTTSLQTNINNCCPAQFDRMPMSKGNVNERVQESEGLSMQGFLRSRPMRDLFPVSEEHNPFEETPSGVKLGHDSMDSLLNDSSSTSSDNISSYITTAKLNDQQKRPHPLQCFNDESDHSNISWSGVEEMQSDRTQSSISFPMACSPCNSSPEYDPINVGLRVGVPCQVSKCQTGWLPISPESSMAGPLGEVLSRTNSIIKQQINFSTDGCDLSPWLESSPTGVLQKALFGSVPSSTRSSPGAENSKSHKSNGSLCEDVFGSTLEDLHTIPS</sequence>
<evidence type="ECO:0000313" key="9">
    <source>
        <dbReference type="EMBL" id="URD73621.1"/>
    </source>
</evidence>
<proteinExistence type="inferred from homology"/>
<feature type="short sequence motif" description="Bipartite nuclear localization signal" evidence="4">
    <location>
        <begin position="201"/>
        <end position="211"/>
    </location>
</feature>
<comment type="domain">
    <text evidence="5">The QLQ domain and WRC domain may be involved in protein-protein interaction and DNA-binding, respectively.</text>
</comment>
<evidence type="ECO:0000256" key="4">
    <source>
        <dbReference type="PROSITE-ProRule" id="PRU01002"/>
    </source>
</evidence>
<dbReference type="Pfam" id="PF08880">
    <property type="entry name" value="QLQ"/>
    <property type="match status" value="1"/>
</dbReference>
<dbReference type="PANTHER" id="PTHR31602">
    <property type="entry name" value="GROWTH-REGULATING FACTOR 5"/>
    <property type="match status" value="1"/>
</dbReference>
<evidence type="ECO:0000256" key="1">
    <source>
        <dbReference type="ARBA" id="ARBA00004123"/>
    </source>
</evidence>
<keyword evidence="10" id="KW-1185">Reference proteome</keyword>
<evidence type="ECO:0000256" key="3">
    <source>
        <dbReference type="ARBA" id="ARBA00023242"/>
    </source>
</evidence>
<dbReference type="InterPro" id="IPR014978">
    <property type="entry name" value="Gln-Leu-Gln_QLQ"/>
</dbReference>
<feature type="compositionally biased region" description="Polar residues" evidence="6">
    <location>
        <begin position="506"/>
        <end position="518"/>
    </location>
</feature>
<dbReference type="GO" id="GO:0032502">
    <property type="term" value="P:developmental process"/>
    <property type="evidence" value="ECO:0007669"/>
    <property type="project" value="InterPro"/>
</dbReference>
<dbReference type="GO" id="GO:0005524">
    <property type="term" value="F:ATP binding"/>
    <property type="evidence" value="ECO:0007669"/>
    <property type="project" value="UniProtKB-UniRule"/>
</dbReference>
<evidence type="ECO:0000259" key="8">
    <source>
        <dbReference type="PROSITE" id="PS51667"/>
    </source>
</evidence>
<feature type="short sequence motif" description="Bipartite nuclear localization signal" evidence="4">
    <location>
        <begin position="229"/>
        <end position="236"/>
    </location>
</feature>
<feature type="domain" description="WRC" evidence="8">
    <location>
        <begin position="196"/>
        <end position="240"/>
    </location>
</feature>
<keyword evidence="5" id="KW-0010">Activator</keyword>
<dbReference type="PANTHER" id="PTHR31602:SF42">
    <property type="entry name" value="GROWTH-REGULATING FACTOR 2"/>
    <property type="match status" value="1"/>
</dbReference>
<comment type="function">
    <text evidence="5">Transcription activator.</text>
</comment>
<name>A0A9E7JAB2_9LILI</name>
<comment type="similarity">
    <text evidence="2 5">Belongs to the GRF family.</text>
</comment>
<dbReference type="GO" id="GO:0005634">
    <property type="term" value="C:nucleus"/>
    <property type="evidence" value="ECO:0007669"/>
    <property type="project" value="UniProtKB-SubCell"/>
</dbReference>
<evidence type="ECO:0000313" key="10">
    <source>
        <dbReference type="Proteomes" id="UP001055439"/>
    </source>
</evidence>
<comment type="subcellular location">
    <subcellularLocation>
        <location evidence="1 4 5">Nucleus</location>
    </subcellularLocation>
</comment>
<reference evidence="9" key="1">
    <citation type="submission" date="2022-05" db="EMBL/GenBank/DDBJ databases">
        <title>The Musa troglodytarum L. genome provides insights into the mechanism of non-climacteric behaviour and enrichment of carotenoids.</title>
        <authorList>
            <person name="Wang J."/>
        </authorList>
    </citation>
    <scope>NUCLEOTIDE SEQUENCE</scope>
    <source>
        <tissue evidence="9">Leaf</tissue>
    </source>
</reference>
<evidence type="ECO:0000256" key="2">
    <source>
        <dbReference type="ARBA" id="ARBA00008122"/>
    </source>
</evidence>
<feature type="domain" description="QLQ" evidence="7">
    <location>
        <begin position="127"/>
        <end position="162"/>
    </location>
</feature>
<keyword evidence="5" id="KW-0805">Transcription regulation</keyword>
<keyword evidence="5" id="KW-0804">Transcription</keyword>
<dbReference type="SMART" id="SM00951">
    <property type="entry name" value="QLQ"/>
    <property type="match status" value="1"/>
</dbReference>
<evidence type="ECO:0000256" key="6">
    <source>
        <dbReference type="SAM" id="MobiDB-lite"/>
    </source>
</evidence>
<dbReference type="GO" id="GO:0006351">
    <property type="term" value="P:DNA-templated transcription"/>
    <property type="evidence" value="ECO:0007669"/>
    <property type="project" value="UniProtKB-UniRule"/>
</dbReference>
<dbReference type="Proteomes" id="UP001055439">
    <property type="component" value="Chromosome 1"/>
</dbReference>
<evidence type="ECO:0000259" key="7">
    <source>
        <dbReference type="PROSITE" id="PS51666"/>
    </source>
</evidence>
<feature type="region of interest" description="Disordered" evidence="6">
    <location>
        <begin position="506"/>
        <end position="527"/>
    </location>
</feature>
<accession>A0A9E7JAB2</accession>
<dbReference type="AlphaFoldDB" id="A0A9E7JAB2"/>
<dbReference type="Pfam" id="PF08879">
    <property type="entry name" value="WRC"/>
    <property type="match status" value="1"/>
</dbReference>
<dbReference type="InterPro" id="IPR031137">
    <property type="entry name" value="GRF"/>
</dbReference>
<gene>
    <name evidence="9" type="ORF">MUK42_08530</name>
</gene>
<protein>
    <recommendedName>
        <fullName evidence="5">Growth-regulating factor</fullName>
    </recommendedName>
</protein>
<dbReference type="PROSITE" id="PS51667">
    <property type="entry name" value="WRC"/>
    <property type="match status" value="1"/>
</dbReference>